<evidence type="ECO:0000313" key="2">
    <source>
        <dbReference type="Proteomes" id="UP001432190"/>
    </source>
</evidence>
<evidence type="ECO:0000313" key="1">
    <source>
        <dbReference type="EMBL" id="WUP47868.1"/>
    </source>
</evidence>
<proteinExistence type="predicted"/>
<dbReference type="Proteomes" id="UP001432190">
    <property type="component" value="Chromosome"/>
</dbReference>
<reference evidence="1" key="1">
    <citation type="submission" date="2022-10" db="EMBL/GenBank/DDBJ databases">
        <title>The complete genomes of actinobacterial strains from the NBC collection.</title>
        <authorList>
            <person name="Joergensen T.S."/>
            <person name="Alvarez Arevalo M."/>
            <person name="Sterndorff E.B."/>
            <person name="Faurdal D."/>
            <person name="Vuksanovic O."/>
            <person name="Mourched A.-S."/>
            <person name="Charusanti P."/>
            <person name="Shaw S."/>
            <person name="Blin K."/>
            <person name="Weber T."/>
        </authorList>
    </citation>
    <scope>NUCLEOTIDE SEQUENCE</scope>
    <source>
        <strain evidence="1">NBC_00256</strain>
    </source>
</reference>
<evidence type="ECO:0008006" key="3">
    <source>
        <dbReference type="Google" id="ProtNLM"/>
    </source>
</evidence>
<sequence length="166" mass="16294">MTGPAGGRLWLDPSRARRGGDDLRAAGEAVSARRAEVGGAIATASGRQPWGRDDVGAAFERAYRGCEEIVLRAWEGVGRHLTGLGADVVHSVDGTVATDVAAAGRLGSIAAGHPGAAVAGVAGPGVPGADRADAGLTGSGAVRPARANAGLTGFGALRSDPAAGPR</sequence>
<name>A0ABZ1S2C1_9ACTN</name>
<accession>A0ABZ1S2C1</accession>
<dbReference type="EMBL" id="CP108084">
    <property type="protein sequence ID" value="WUP47868.1"/>
    <property type="molecule type" value="Genomic_DNA"/>
</dbReference>
<organism evidence="1 2">
    <name type="scientific">Micromonospora globbae</name>
    <dbReference type="NCBI Taxonomy" id="1894969"/>
    <lineage>
        <taxon>Bacteria</taxon>
        <taxon>Bacillati</taxon>
        <taxon>Actinomycetota</taxon>
        <taxon>Actinomycetes</taxon>
        <taxon>Micromonosporales</taxon>
        <taxon>Micromonosporaceae</taxon>
        <taxon>Micromonospora</taxon>
    </lineage>
</organism>
<dbReference type="RefSeq" id="WP_328850586.1">
    <property type="nucleotide sequence ID" value="NZ_CP108084.1"/>
</dbReference>
<protein>
    <recommendedName>
        <fullName evidence="3">PE domain-containing protein</fullName>
    </recommendedName>
</protein>
<keyword evidence="2" id="KW-1185">Reference proteome</keyword>
<gene>
    <name evidence="1" type="ORF">OG994_19820</name>
</gene>